<dbReference type="PANTHER" id="PTHR33121:SF70">
    <property type="entry name" value="SIGNALING PROTEIN YKOW"/>
    <property type="match status" value="1"/>
</dbReference>
<reference evidence="4 5" key="1">
    <citation type="submission" date="2023-10" db="EMBL/GenBank/DDBJ databases">
        <title>Psychrosphaera aquimaarina strain SW33 isolated from seawater.</title>
        <authorList>
            <person name="Bayburt H."/>
            <person name="Kim J.M."/>
            <person name="Choi B.J."/>
            <person name="Jeon C.O."/>
        </authorList>
    </citation>
    <scope>NUCLEOTIDE SEQUENCE [LARGE SCALE GENOMIC DNA]</scope>
    <source>
        <strain evidence="4 5">KCTC 52743</strain>
    </source>
</reference>
<dbReference type="SMART" id="SM00052">
    <property type="entry name" value="EAL"/>
    <property type="match status" value="1"/>
</dbReference>
<accession>A0ABU3R0H5</accession>
<dbReference type="SUPFAM" id="SSF141868">
    <property type="entry name" value="EAL domain-like"/>
    <property type="match status" value="1"/>
</dbReference>
<dbReference type="PROSITE" id="PS50110">
    <property type="entry name" value="RESPONSE_REGULATORY"/>
    <property type="match status" value="1"/>
</dbReference>
<evidence type="ECO:0000259" key="2">
    <source>
        <dbReference type="PROSITE" id="PS50110"/>
    </source>
</evidence>
<feature type="domain" description="Response regulatory" evidence="2">
    <location>
        <begin position="29"/>
        <end position="153"/>
    </location>
</feature>
<name>A0ABU3R0H5_9GAMM</name>
<dbReference type="Pfam" id="PF00563">
    <property type="entry name" value="EAL"/>
    <property type="match status" value="1"/>
</dbReference>
<evidence type="ECO:0000256" key="1">
    <source>
        <dbReference type="PROSITE-ProRule" id="PRU00169"/>
    </source>
</evidence>
<dbReference type="InterPro" id="IPR011006">
    <property type="entry name" value="CheY-like_superfamily"/>
</dbReference>
<dbReference type="SUPFAM" id="SSF52172">
    <property type="entry name" value="CheY-like"/>
    <property type="match status" value="1"/>
</dbReference>
<dbReference type="CDD" id="cd01948">
    <property type="entry name" value="EAL"/>
    <property type="match status" value="1"/>
</dbReference>
<dbReference type="InterPro" id="IPR035919">
    <property type="entry name" value="EAL_sf"/>
</dbReference>
<dbReference type="Gene3D" id="3.30.70.270">
    <property type="match status" value="1"/>
</dbReference>
<sequence length="745" mass="84311">MDINSGFEFAQENNEDVKNLQGINSIPWKILSVEDDINYQESLIYAIQDTIFNTRPVEILKASSAAEAATILTQNPDIALVLLDVVMEEDDSGLRLVEFIRNVQGNSAIRIILLTGQPGFAPRLEVMQEYDIDEYWNKSEIQYDMLCSIVSAHLRTWHSLSELKQATLGLQMVVEAARSLSSKYDLDSFTHVVLAEISNVISASADGILCIMQPCPLPSNEVAPKATVKAATGNSTRYINCEFNEEIENLYGDVCRNALEQMTHQFSGHHSALFFPGDGEIAEYYLILVHTKQPLNLYNINLLQVFSENIANGFNNISFINRLAHLAYKDQQLNIYNRTWLQRELSNMSFADKNNTELVIFNVKQFANKALIFGEDHSNQLIKQLYDSICNVTTERHVITKMSADTFAILYNKNDAVELESLIALTNEPMVVHGISHNLDLTMVRMDLNLLSELHPDRILYLALGMLNIARKQRINILDYSPEYLQQITEESEIMHGLRNAIAESELFIELQPKVNMQTNTIIGFEALLRWSNQGVLISPARFIPVAEQSGLINQLDLFVFFEVVNALKALDVMGYRLPISFNATISDLRDEHYINSILTIIEQGEINPKLLDLEVTESQAMLDYEEINPILMRFREHGVNVSIDDFGTGYSSLAHIAQLAANIIKVDRTFITNIEDDEVSYHVVDMVMKLAQRFGFSVIAEGIETEGQKSMLLEHGCHHGQGYLFAKPMSLEKLLDWLPTQKLD</sequence>
<dbReference type="InterPro" id="IPR001633">
    <property type="entry name" value="EAL_dom"/>
</dbReference>
<keyword evidence="1" id="KW-0597">Phosphoprotein</keyword>
<dbReference type="Pfam" id="PF11849">
    <property type="entry name" value="DUF3369"/>
    <property type="match status" value="1"/>
</dbReference>
<evidence type="ECO:0000259" key="3">
    <source>
        <dbReference type="PROSITE" id="PS50883"/>
    </source>
</evidence>
<dbReference type="SMART" id="SM00448">
    <property type="entry name" value="REC"/>
    <property type="match status" value="1"/>
</dbReference>
<dbReference type="PROSITE" id="PS50883">
    <property type="entry name" value="EAL"/>
    <property type="match status" value="1"/>
</dbReference>
<dbReference type="InterPro" id="IPR050706">
    <property type="entry name" value="Cyclic-di-GMP_PDE-like"/>
</dbReference>
<gene>
    <name evidence="4" type="ORF">RT723_09240</name>
</gene>
<dbReference type="PANTHER" id="PTHR33121">
    <property type="entry name" value="CYCLIC DI-GMP PHOSPHODIESTERASE PDEF"/>
    <property type="match status" value="1"/>
</dbReference>
<dbReference type="EMBL" id="JAWCUA010000007">
    <property type="protein sequence ID" value="MDU0113177.1"/>
    <property type="molecule type" value="Genomic_DNA"/>
</dbReference>
<evidence type="ECO:0000313" key="4">
    <source>
        <dbReference type="EMBL" id="MDU0113177.1"/>
    </source>
</evidence>
<dbReference type="Gene3D" id="3.40.50.2300">
    <property type="match status" value="1"/>
</dbReference>
<feature type="domain" description="EAL" evidence="3">
    <location>
        <begin position="491"/>
        <end position="743"/>
    </location>
</feature>
<dbReference type="InterPro" id="IPR021800">
    <property type="entry name" value="DUF3369"/>
</dbReference>
<dbReference type="RefSeq" id="WP_315946774.1">
    <property type="nucleotide sequence ID" value="NZ_JAWCUA010000007.1"/>
</dbReference>
<keyword evidence="5" id="KW-1185">Reference proteome</keyword>
<feature type="modified residue" description="4-aspartylphosphate" evidence="1">
    <location>
        <position position="84"/>
    </location>
</feature>
<evidence type="ECO:0000313" key="5">
    <source>
        <dbReference type="Proteomes" id="UP001257914"/>
    </source>
</evidence>
<proteinExistence type="predicted"/>
<dbReference type="InterPro" id="IPR043128">
    <property type="entry name" value="Rev_trsase/Diguanyl_cyclase"/>
</dbReference>
<dbReference type="Proteomes" id="UP001257914">
    <property type="component" value="Unassembled WGS sequence"/>
</dbReference>
<organism evidence="4 5">
    <name type="scientific">Psychrosphaera aquimarina</name>
    <dbReference type="NCBI Taxonomy" id="2044854"/>
    <lineage>
        <taxon>Bacteria</taxon>
        <taxon>Pseudomonadati</taxon>
        <taxon>Pseudomonadota</taxon>
        <taxon>Gammaproteobacteria</taxon>
        <taxon>Alteromonadales</taxon>
        <taxon>Pseudoalteromonadaceae</taxon>
        <taxon>Psychrosphaera</taxon>
    </lineage>
</organism>
<comment type="caution">
    <text evidence="4">The sequence shown here is derived from an EMBL/GenBank/DDBJ whole genome shotgun (WGS) entry which is preliminary data.</text>
</comment>
<protein>
    <submittedName>
        <fullName evidence="4">EAL domain-containing protein</fullName>
    </submittedName>
</protein>
<dbReference type="InterPro" id="IPR001789">
    <property type="entry name" value="Sig_transdc_resp-reg_receiver"/>
</dbReference>
<dbReference type="Gene3D" id="3.20.20.450">
    <property type="entry name" value="EAL domain"/>
    <property type="match status" value="1"/>
</dbReference>